<name>A0A1H1Y754_9ACTN</name>
<protein>
    <recommendedName>
        <fullName evidence="3">Transcriptional regulator, AbiEi antitoxin, Type IV TA system</fullName>
    </recommendedName>
</protein>
<evidence type="ECO:0008006" key="3">
    <source>
        <dbReference type="Google" id="ProtNLM"/>
    </source>
</evidence>
<evidence type="ECO:0000313" key="1">
    <source>
        <dbReference type="EMBL" id="SDT16846.1"/>
    </source>
</evidence>
<organism evidence="1 2">
    <name type="scientific">Microlunatus soli</name>
    <dbReference type="NCBI Taxonomy" id="630515"/>
    <lineage>
        <taxon>Bacteria</taxon>
        <taxon>Bacillati</taxon>
        <taxon>Actinomycetota</taxon>
        <taxon>Actinomycetes</taxon>
        <taxon>Propionibacteriales</taxon>
        <taxon>Propionibacteriaceae</taxon>
        <taxon>Microlunatus</taxon>
    </lineage>
</organism>
<dbReference type="EMBL" id="LT629772">
    <property type="protein sequence ID" value="SDT16846.1"/>
    <property type="molecule type" value="Genomic_DNA"/>
</dbReference>
<reference evidence="1 2" key="1">
    <citation type="submission" date="2016-10" db="EMBL/GenBank/DDBJ databases">
        <authorList>
            <person name="de Groot N.N."/>
        </authorList>
    </citation>
    <scope>NUCLEOTIDE SEQUENCE [LARGE SCALE GENOMIC DNA]</scope>
    <source>
        <strain evidence="1 2">DSM 21800</strain>
    </source>
</reference>
<dbReference type="STRING" id="630515.SAMN04489812_4412"/>
<gene>
    <name evidence="1" type="ORF">SAMN04489812_4412</name>
</gene>
<keyword evidence="2" id="KW-1185">Reference proteome</keyword>
<dbReference type="OrthoDB" id="3728933at2"/>
<accession>A0A1H1Y754</accession>
<dbReference type="AlphaFoldDB" id="A0A1H1Y754"/>
<sequence>MSRFEEELEVAAPPALASDLRGSGISPGRIRGPSWHRVRNGLYVPAPEPTDSTAQRILNAAALLPPGSVIAGWAAAYVCGVDWLDGKGLTGDHAEPVDVLTSAKRRSHDLLRYHFTIGPISSRVRHGIPVTPPLSTAVDGARWATTVEDAVVFLDAMLHFRQVSLRALRERLTSLRAVHGLEQARAALDLARTNVWSPRESRLRYCYEVEAGLPPPLLNVRVFDDDGILIGHPDLFDPDAALATEFDGAQHRDREQHRKDNIREERFESVGVTVVRSDSLDLRPHHRRQLIRRMQDGHRRGLNRNRTHDRWLLDPRAWPETT</sequence>
<evidence type="ECO:0000313" key="2">
    <source>
        <dbReference type="Proteomes" id="UP000199103"/>
    </source>
</evidence>
<proteinExistence type="predicted"/>
<dbReference type="Proteomes" id="UP000199103">
    <property type="component" value="Chromosome I"/>
</dbReference>
<dbReference type="RefSeq" id="WP_091527528.1">
    <property type="nucleotide sequence ID" value="NZ_LT629772.1"/>
</dbReference>